<dbReference type="EMBL" id="JAESWC010000002">
    <property type="protein sequence ID" value="MBL4935390.1"/>
    <property type="molecule type" value="Genomic_DNA"/>
</dbReference>
<keyword evidence="2" id="KW-1185">Reference proteome</keyword>
<dbReference type="CDD" id="cd00085">
    <property type="entry name" value="HNHc"/>
    <property type="match status" value="1"/>
</dbReference>
<dbReference type="Proteomes" id="UP000632377">
    <property type="component" value="Unassembled WGS sequence"/>
</dbReference>
<comment type="caution">
    <text evidence="1">The sequence shown here is derived from an EMBL/GenBank/DDBJ whole genome shotgun (WGS) entry which is preliminary data.</text>
</comment>
<reference evidence="1 2" key="1">
    <citation type="submission" date="2021-01" db="EMBL/GenBank/DDBJ databases">
        <title>Genome public.</title>
        <authorList>
            <person name="Liu C."/>
            <person name="Sun Q."/>
        </authorList>
    </citation>
    <scope>NUCLEOTIDE SEQUENCE [LARGE SCALE GENOMIC DNA]</scope>
    <source>
        <strain evidence="1 2">YIM B02515</strain>
    </source>
</reference>
<evidence type="ECO:0000313" key="2">
    <source>
        <dbReference type="Proteomes" id="UP000632377"/>
    </source>
</evidence>
<dbReference type="RefSeq" id="WP_202747988.1">
    <property type="nucleotide sequence ID" value="NZ_JAESWC010000002.1"/>
</dbReference>
<accession>A0ABS1T7T4</accession>
<dbReference type="InterPro" id="IPR003615">
    <property type="entry name" value="HNH_nuc"/>
</dbReference>
<evidence type="ECO:0000313" key="1">
    <source>
        <dbReference type="EMBL" id="MBL4935390.1"/>
    </source>
</evidence>
<keyword evidence="1" id="KW-0540">Nuclease</keyword>
<dbReference type="GO" id="GO:0004519">
    <property type="term" value="F:endonuclease activity"/>
    <property type="evidence" value="ECO:0007669"/>
    <property type="project" value="UniProtKB-KW"/>
</dbReference>
<proteinExistence type="predicted"/>
<protein>
    <submittedName>
        <fullName evidence="1">HNH endonuclease</fullName>
    </submittedName>
</protein>
<keyword evidence="1" id="KW-0255">Endonuclease</keyword>
<keyword evidence="1" id="KW-0378">Hydrolase</keyword>
<organism evidence="1 2">
    <name type="scientific">Clostridium rhizosphaerae</name>
    <dbReference type="NCBI Taxonomy" id="2803861"/>
    <lineage>
        <taxon>Bacteria</taxon>
        <taxon>Bacillati</taxon>
        <taxon>Bacillota</taxon>
        <taxon>Clostridia</taxon>
        <taxon>Eubacteriales</taxon>
        <taxon>Clostridiaceae</taxon>
        <taxon>Clostridium</taxon>
    </lineage>
</organism>
<name>A0ABS1T7T4_9CLOT</name>
<sequence>MYKCEVCSRQADIHHIVHKNEGGLDFPLNYKYLCPEHHRGKQGPHRNSKIDIEYKLEMQEKLRNILNKNFYTMEELIIILELNKTRAKKFFKDLKLFKEGYKKEDIIYRLMGRKIYDEQMLEDYYEIMVVLI</sequence>
<gene>
    <name evidence="1" type="ORF">JK636_06420</name>
</gene>